<feature type="compositionally biased region" description="Polar residues" evidence="1">
    <location>
        <begin position="104"/>
        <end position="115"/>
    </location>
</feature>
<reference evidence="2" key="1">
    <citation type="submission" date="2022-10" db="EMBL/GenBank/DDBJ databases">
        <authorList>
            <person name="Chen Y."/>
            <person name="Dougan E. K."/>
            <person name="Chan C."/>
            <person name="Rhodes N."/>
            <person name="Thang M."/>
        </authorList>
    </citation>
    <scope>NUCLEOTIDE SEQUENCE</scope>
</reference>
<evidence type="ECO:0000313" key="3">
    <source>
        <dbReference type="EMBL" id="CAL1149789.1"/>
    </source>
</evidence>
<gene>
    <name evidence="2" type="ORF">C1SCF055_LOCUS22897</name>
</gene>
<evidence type="ECO:0000313" key="2">
    <source>
        <dbReference type="EMBL" id="CAI3996414.1"/>
    </source>
</evidence>
<dbReference type="AlphaFoldDB" id="A0A9P1CRG7"/>
<sequence>MDLDGDLEQRLRRLWQVLEQKGLVGKKLAVFTEDDATEIASQVCAELGIICEAVFVQHMEVWIRDARRCEPLNKRLRGDHILDPLHAQILQDRKVQIGSGKPSGGSTAAASTQHFVSERPERQQFLDPDEAQARAKKETETKDRWAKELYLELKKMDAPALGELEHCVSAKHLHLALAGRTRASTLKRYVKAWKLWLQWMEAVKGSYVAGTAGDLVEYLFCRYDEPCGPTVPVLIVKAVTWMEKTACVRRDDQVGSSQVVASVRDYIVEMLSKDSPPLKRAPRYPSAMLEALEEAVEDQTLVAGLRVVAWIKLVKSWGTLRWDDVQKISPSELRYSGNRLTAILRVTKTTGPTKRVQELPLCISEFAYIASPFWLKTGFDLLKEGADFRRDYLLPKLTADLGGFRKVMASYNDVVSYSARLRKVLKRHGTEQQQMDPILSTFWTEHSERATLPTGLALLRIPKEERDLLGRWKPDGSDTYIRMYSGVVTKLQQQFAKAARDRRRFRILDEQEILESAISWLTDRVDVWSDPDIKAAVQWLEDSMRWEPQGLWETMDGENSSNVENSEATGVKTVETEPEREVREARDAAYIVVAVNGRCKRLHKVKGGVELIEFIHIFVKLSEFFFRK</sequence>
<keyword evidence="5" id="KW-1185">Reference proteome</keyword>
<feature type="compositionally biased region" description="Polar residues" evidence="1">
    <location>
        <begin position="557"/>
        <end position="568"/>
    </location>
</feature>
<reference evidence="3" key="2">
    <citation type="submission" date="2024-04" db="EMBL/GenBank/DDBJ databases">
        <authorList>
            <person name="Chen Y."/>
            <person name="Shah S."/>
            <person name="Dougan E. K."/>
            <person name="Thang M."/>
            <person name="Chan C."/>
        </authorList>
    </citation>
    <scope>NUCLEOTIDE SEQUENCE [LARGE SCALE GENOMIC DNA]</scope>
</reference>
<name>A0A9P1CRG7_9DINO</name>
<comment type="caution">
    <text evidence="2">The sequence shown here is derived from an EMBL/GenBank/DDBJ whole genome shotgun (WGS) entry which is preliminary data.</text>
</comment>
<dbReference type="OrthoDB" id="435795at2759"/>
<accession>A0A9P1CRG7</accession>
<dbReference type="EMBL" id="CAMXCT020002206">
    <property type="protein sequence ID" value="CAL1149789.1"/>
    <property type="molecule type" value="Genomic_DNA"/>
</dbReference>
<evidence type="ECO:0000313" key="5">
    <source>
        <dbReference type="Proteomes" id="UP001152797"/>
    </source>
</evidence>
<dbReference type="EMBL" id="CAMXCT030002206">
    <property type="protein sequence ID" value="CAL4783726.1"/>
    <property type="molecule type" value="Genomic_DNA"/>
</dbReference>
<feature type="region of interest" description="Disordered" evidence="1">
    <location>
        <begin position="554"/>
        <end position="580"/>
    </location>
</feature>
<evidence type="ECO:0000256" key="1">
    <source>
        <dbReference type="SAM" id="MobiDB-lite"/>
    </source>
</evidence>
<protein>
    <submittedName>
        <fullName evidence="4">Core-binding (CB) domain-containing protein</fullName>
    </submittedName>
</protein>
<dbReference type="Proteomes" id="UP001152797">
    <property type="component" value="Unassembled WGS sequence"/>
</dbReference>
<feature type="region of interest" description="Disordered" evidence="1">
    <location>
        <begin position="96"/>
        <end position="138"/>
    </location>
</feature>
<organism evidence="2">
    <name type="scientific">Cladocopium goreaui</name>
    <dbReference type="NCBI Taxonomy" id="2562237"/>
    <lineage>
        <taxon>Eukaryota</taxon>
        <taxon>Sar</taxon>
        <taxon>Alveolata</taxon>
        <taxon>Dinophyceae</taxon>
        <taxon>Suessiales</taxon>
        <taxon>Symbiodiniaceae</taxon>
        <taxon>Cladocopium</taxon>
    </lineage>
</organism>
<evidence type="ECO:0000313" key="4">
    <source>
        <dbReference type="EMBL" id="CAL4783726.1"/>
    </source>
</evidence>
<dbReference type="EMBL" id="CAMXCT010002206">
    <property type="protein sequence ID" value="CAI3996414.1"/>
    <property type="molecule type" value="Genomic_DNA"/>
</dbReference>
<proteinExistence type="predicted"/>